<dbReference type="InterPro" id="IPR002110">
    <property type="entry name" value="Ankyrin_rpt"/>
</dbReference>
<gene>
    <name evidence="5" type="ORF">LIN78_11215</name>
</gene>
<evidence type="ECO:0000256" key="4">
    <source>
        <dbReference type="SAM" id="SignalP"/>
    </source>
</evidence>
<feature type="signal peptide" evidence="4">
    <location>
        <begin position="1"/>
        <end position="24"/>
    </location>
</feature>
<comment type="caution">
    <text evidence="5">The sequence shown here is derived from an EMBL/GenBank/DDBJ whole genome shotgun (WGS) entry which is preliminary data.</text>
</comment>
<protein>
    <recommendedName>
        <fullName evidence="7">Ankyrin repeat protein</fullName>
    </recommendedName>
</protein>
<dbReference type="SMART" id="SM00248">
    <property type="entry name" value="ANK"/>
    <property type="match status" value="4"/>
</dbReference>
<evidence type="ECO:0000256" key="2">
    <source>
        <dbReference type="ARBA" id="ARBA00023043"/>
    </source>
</evidence>
<evidence type="ECO:0000313" key="5">
    <source>
        <dbReference type="EMBL" id="MCB6184115.1"/>
    </source>
</evidence>
<dbReference type="PROSITE" id="PS50088">
    <property type="entry name" value="ANK_REPEAT"/>
    <property type="match status" value="1"/>
</dbReference>
<organism evidence="5 6">
    <name type="scientific">Leeia speluncae</name>
    <dbReference type="NCBI Taxonomy" id="2884804"/>
    <lineage>
        <taxon>Bacteria</taxon>
        <taxon>Pseudomonadati</taxon>
        <taxon>Pseudomonadota</taxon>
        <taxon>Betaproteobacteria</taxon>
        <taxon>Neisseriales</taxon>
        <taxon>Leeiaceae</taxon>
        <taxon>Leeia</taxon>
    </lineage>
</organism>
<evidence type="ECO:0008006" key="7">
    <source>
        <dbReference type="Google" id="ProtNLM"/>
    </source>
</evidence>
<name>A0ABS8D7D4_9NEIS</name>
<dbReference type="Proteomes" id="UP001165395">
    <property type="component" value="Unassembled WGS sequence"/>
</dbReference>
<keyword evidence="2 3" id="KW-0040">ANK repeat</keyword>
<evidence type="ECO:0000256" key="1">
    <source>
        <dbReference type="ARBA" id="ARBA00022737"/>
    </source>
</evidence>
<evidence type="ECO:0000256" key="3">
    <source>
        <dbReference type="PROSITE-ProRule" id="PRU00023"/>
    </source>
</evidence>
<feature type="repeat" description="ANK" evidence="3">
    <location>
        <begin position="364"/>
        <end position="396"/>
    </location>
</feature>
<dbReference type="EMBL" id="JAJBZT010000005">
    <property type="protein sequence ID" value="MCB6184115.1"/>
    <property type="molecule type" value="Genomic_DNA"/>
</dbReference>
<keyword evidence="4" id="KW-0732">Signal</keyword>
<dbReference type="InterPro" id="IPR036770">
    <property type="entry name" value="Ankyrin_rpt-contain_sf"/>
</dbReference>
<keyword evidence="1" id="KW-0677">Repeat</keyword>
<dbReference type="RefSeq" id="WP_227180915.1">
    <property type="nucleotide sequence ID" value="NZ_JAJBZT010000005.1"/>
</dbReference>
<reference evidence="5" key="1">
    <citation type="submission" date="2021-10" db="EMBL/GenBank/DDBJ databases">
        <title>The complete genome sequence of Leeia sp. TBRC 13508.</title>
        <authorList>
            <person name="Charoenyingcharoen P."/>
            <person name="Yukphan P."/>
        </authorList>
    </citation>
    <scope>NUCLEOTIDE SEQUENCE</scope>
    <source>
        <strain evidence="5">TBRC 13508</strain>
    </source>
</reference>
<proteinExistence type="predicted"/>
<dbReference type="PROSITE" id="PS51257">
    <property type="entry name" value="PROKAR_LIPOPROTEIN"/>
    <property type="match status" value="1"/>
</dbReference>
<dbReference type="PANTHER" id="PTHR24171">
    <property type="entry name" value="ANKYRIN REPEAT DOMAIN-CONTAINING PROTEIN 39-RELATED"/>
    <property type="match status" value="1"/>
</dbReference>
<keyword evidence="6" id="KW-1185">Reference proteome</keyword>
<dbReference type="SUPFAM" id="SSF48403">
    <property type="entry name" value="Ankyrin repeat"/>
    <property type="match status" value="1"/>
</dbReference>
<sequence length="660" mass="73397">MNSKRLGAWLIFITSLLSCQSLQAFDLDIILTGAQAEKLPIAEQEKVIAVLAEKNGSFALTRFGHHLYFFSRFNGSERVWQSAPLSGINENCPTIYRASSTSHLLVVQSNLCPASTTDTPINNWYFDELGHQAQIAPEQKDTAGIFLEQNYLPLLQDLIHEKYLPASYRLIALDNQVETRTYEWKQSVMNLTQKQFTSDIPLLRQGINWRATNIPASLLEKAGSALMASDDCNQLEDSAAIISTVLSQNPQTAEHYFQLANTLSKAKEKQCRPTGSRAYKDRLAQYSQAQIDELYRQYCQKKTFAKLSKAERTQLAKRLRIKELAASSCRPLFDLFRAIEQQDITQLKAAIADPENDLNAIGPHGYSALHDALNSNWKVGALVLIEAGADVNRVSENNNSGNLLKAVYLKDTDLIKALIGHGANTVIYGEATKPLSSLVGMQIQNATDEAFQTEMFDLFLANHANLHERQSGGQTLLQSAVNGGAALSMLDRLKSSGTYLNETEQFGRNAAFFLPPFASRKDRAINALNWLIQNGINLHQQDTNGNTPLNYLFQYSHADTETIEALASIMIEHGAPPLLSNNEGKIPLYYAALRPSPLLVSQMLKHIKTPDLATILLPIQQKIKERIANLQSQRTPPSCGCVEDLQTVDHLLNQQIKTSN</sequence>
<evidence type="ECO:0000313" key="6">
    <source>
        <dbReference type="Proteomes" id="UP001165395"/>
    </source>
</evidence>
<dbReference type="Gene3D" id="1.25.40.20">
    <property type="entry name" value="Ankyrin repeat-containing domain"/>
    <property type="match status" value="2"/>
</dbReference>
<feature type="chain" id="PRO_5046704361" description="Ankyrin repeat protein" evidence="4">
    <location>
        <begin position="25"/>
        <end position="660"/>
    </location>
</feature>
<accession>A0ABS8D7D4</accession>